<dbReference type="PATRIC" id="fig|230361.4.peg.278"/>
<dbReference type="Proteomes" id="UP000067738">
    <property type="component" value="Chromosome"/>
</dbReference>
<reference evidence="2 3" key="1">
    <citation type="submission" date="2015-04" db="EMBL/GenBank/DDBJ databases">
        <title>The complete genome sequence of the rumen methanogen Methanobrevibacter millerae SM9.</title>
        <authorList>
            <person name="Leahy S.C."/>
            <person name="Kelly W.J."/>
            <person name="Pacheco D.M."/>
            <person name="Li D."/>
            <person name="Altermann E."/>
            <person name="Attwood G.T."/>
        </authorList>
    </citation>
    <scope>NUCLEOTIDE SEQUENCE [LARGE SCALE GENOMIC DNA]</scope>
    <source>
        <strain evidence="2 3">SM9</strain>
    </source>
</reference>
<dbReference type="GeneID" id="26735241"/>
<name>A0A0U2TQ08_9EURY</name>
<protein>
    <submittedName>
        <fullName evidence="2">Transposase</fullName>
    </submittedName>
</protein>
<dbReference type="NCBIfam" id="NF033573">
    <property type="entry name" value="transpos_IS200"/>
    <property type="match status" value="1"/>
</dbReference>
<evidence type="ECO:0000259" key="1">
    <source>
        <dbReference type="SMART" id="SM01321"/>
    </source>
</evidence>
<dbReference type="SUPFAM" id="SSF143422">
    <property type="entry name" value="Transposase IS200-like"/>
    <property type="match status" value="1"/>
</dbReference>
<dbReference type="GO" id="GO:0003677">
    <property type="term" value="F:DNA binding"/>
    <property type="evidence" value="ECO:0007669"/>
    <property type="project" value="InterPro"/>
</dbReference>
<dbReference type="EMBL" id="CP011266">
    <property type="protein sequence ID" value="ALT68067.1"/>
    <property type="molecule type" value="Genomic_DNA"/>
</dbReference>
<dbReference type="OrthoDB" id="92826at2157"/>
<dbReference type="PANTHER" id="PTHR33360:SF4">
    <property type="entry name" value="TRANSPOSASE IS200-LIKE PROTEIN"/>
    <property type="match status" value="1"/>
</dbReference>
<evidence type="ECO:0000313" key="3">
    <source>
        <dbReference type="Proteomes" id="UP000067738"/>
    </source>
</evidence>
<sequence length="134" mass="15834">MSSNLNRNQHSVYILTYHLVLVIKYRRKVINEDIFDSLMVIFDNIGFKYGIQVKEANWEVDHIHILFEAKPSTNLVKFINSYKSASSRIIKKQYPVLKKSLWKGAFWKTGYFITTTGGANIETIRQYIERQREK</sequence>
<dbReference type="AlphaFoldDB" id="A0A0U2TQ08"/>
<gene>
    <name evidence="2" type="ORF">sm9_0265</name>
</gene>
<dbReference type="SMART" id="SM01321">
    <property type="entry name" value="Y1_Tnp"/>
    <property type="match status" value="1"/>
</dbReference>
<dbReference type="RefSeq" id="WP_058738419.1">
    <property type="nucleotide sequence ID" value="NZ_CP011266.1"/>
</dbReference>
<dbReference type="GO" id="GO:0006313">
    <property type="term" value="P:DNA transposition"/>
    <property type="evidence" value="ECO:0007669"/>
    <property type="project" value="InterPro"/>
</dbReference>
<dbReference type="InterPro" id="IPR002686">
    <property type="entry name" value="Transposase_17"/>
</dbReference>
<dbReference type="GO" id="GO:0004803">
    <property type="term" value="F:transposase activity"/>
    <property type="evidence" value="ECO:0007669"/>
    <property type="project" value="InterPro"/>
</dbReference>
<dbReference type="KEGG" id="mmil:sm9_0265"/>
<dbReference type="Gene3D" id="3.30.70.1290">
    <property type="entry name" value="Transposase IS200-like"/>
    <property type="match status" value="1"/>
</dbReference>
<keyword evidence="3" id="KW-1185">Reference proteome</keyword>
<dbReference type="PANTHER" id="PTHR33360">
    <property type="entry name" value="TRANSPOSASE FOR INSERTION SEQUENCE ELEMENT IS200"/>
    <property type="match status" value="1"/>
</dbReference>
<feature type="domain" description="Transposase IS200-like" evidence="1">
    <location>
        <begin position="12"/>
        <end position="131"/>
    </location>
</feature>
<dbReference type="Pfam" id="PF01797">
    <property type="entry name" value="Y1_Tnp"/>
    <property type="match status" value="1"/>
</dbReference>
<evidence type="ECO:0000313" key="2">
    <source>
        <dbReference type="EMBL" id="ALT68067.1"/>
    </source>
</evidence>
<dbReference type="InterPro" id="IPR036515">
    <property type="entry name" value="Transposase_17_sf"/>
</dbReference>
<proteinExistence type="predicted"/>
<organism evidence="2 3">
    <name type="scientific">Methanobrevibacter millerae</name>
    <dbReference type="NCBI Taxonomy" id="230361"/>
    <lineage>
        <taxon>Archaea</taxon>
        <taxon>Methanobacteriati</taxon>
        <taxon>Methanobacteriota</taxon>
        <taxon>Methanomada group</taxon>
        <taxon>Methanobacteria</taxon>
        <taxon>Methanobacteriales</taxon>
        <taxon>Methanobacteriaceae</taxon>
        <taxon>Methanobrevibacter</taxon>
    </lineage>
</organism>
<accession>A0A0U2TQ08</accession>